<name>A0A8S0QC63_OLEEU</name>
<dbReference type="EMBL" id="CACTIH010001582">
    <property type="protein sequence ID" value="CAA2962774.1"/>
    <property type="molecule type" value="Genomic_DNA"/>
</dbReference>
<evidence type="ECO:0000313" key="1">
    <source>
        <dbReference type="EMBL" id="CAA2962774.1"/>
    </source>
</evidence>
<dbReference type="Gramene" id="OE9A054717T1">
    <property type="protein sequence ID" value="OE9A054717C1"/>
    <property type="gene ID" value="OE9A054717"/>
</dbReference>
<gene>
    <name evidence="1" type="ORF">OLEA9_A054717</name>
</gene>
<proteinExistence type="predicted"/>
<organism evidence="1 2">
    <name type="scientific">Olea europaea subsp. europaea</name>
    <dbReference type="NCBI Taxonomy" id="158383"/>
    <lineage>
        <taxon>Eukaryota</taxon>
        <taxon>Viridiplantae</taxon>
        <taxon>Streptophyta</taxon>
        <taxon>Embryophyta</taxon>
        <taxon>Tracheophyta</taxon>
        <taxon>Spermatophyta</taxon>
        <taxon>Magnoliopsida</taxon>
        <taxon>eudicotyledons</taxon>
        <taxon>Gunneridae</taxon>
        <taxon>Pentapetalae</taxon>
        <taxon>asterids</taxon>
        <taxon>lamiids</taxon>
        <taxon>Lamiales</taxon>
        <taxon>Oleaceae</taxon>
        <taxon>Oleeae</taxon>
        <taxon>Olea</taxon>
    </lineage>
</organism>
<dbReference type="AlphaFoldDB" id="A0A8S0QC63"/>
<protein>
    <submittedName>
        <fullName evidence="1">General secretion pathway</fullName>
    </submittedName>
</protein>
<keyword evidence="2" id="KW-1185">Reference proteome</keyword>
<comment type="caution">
    <text evidence="1">The sequence shown here is derived from an EMBL/GenBank/DDBJ whole genome shotgun (WGS) entry which is preliminary data.</text>
</comment>
<reference evidence="1 2" key="1">
    <citation type="submission" date="2019-12" db="EMBL/GenBank/DDBJ databases">
        <authorList>
            <person name="Alioto T."/>
            <person name="Alioto T."/>
            <person name="Gomez Garrido J."/>
        </authorList>
    </citation>
    <scope>NUCLEOTIDE SEQUENCE [LARGE SCALE GENOMIC DNA]</scope>
</reference>
<accession>A0A8S0QC63</accession>
<sequence>MALPGFGRENYEKLAPYIAALPPDTTLNICTAKGHVLDAFNPVETQWEDEAALQKNRASAPGCFPALNDYGATFGADKKAFSNGTTRFKTSSSYFRLSSLVTIGSSEFNLYSLLYLDGQGYFVHPIQRSFSPD</sequence>
<evidence type="ECO:0000313" key="2">
    <source>
        <dbReference type="Proteomes" id="UP000594638"/>
    </source>
</evidence>
<dbReference type="Proteomes" id="UP000594638">
    <property type="component" value="Unassembled WGS sequence"/>
</dbReference>